<sequence length="626" mass="71434">MVSSSKPDSSLAWARELERQYARSPRTPASPSSFVTPSPMSSTNESYKTPASTLLTQGSGRSTPTKIAGPNFLPPANKRKNGRYSISSSSSNISNNQLSSDEEGPRSSNRIFGVRKGKMPQMSEYSRFHSRYPRDLPQWMKSAVELEIGLVWRVHLQLLLDELRKETRMLRQAGEQLKSITTEKVQALHEYSELEARKRVLEARLSKSEEELRELRQKQDTKRVLYCECQGVKHCSNKDVGKKRGSPKDIPEATVENMIWLEDRWNETATERNKAWDQAESYRGKTITLEQKQVELNRDKAELEKQLKASRSDVSKQKWDLEKAEEKSKRHESENVSLKQQKAELEMENAGLIKQLDAYKSGSIKQQAPQINASTQTDSEAGTIVAIAEGHLVTLTGRTPHTVDHAATQDNGEVSIEVQAHKEESQEQRVEPQEDHLESREDKKQDIPTLDAMLRHGRENLERLMATDNGMDSERNIEPDTTEQQDTNKLSAQGDRNLTGSPVQMILEARQAVAPAEPVPEPPIAVPIQNSERRRGNKVSKVNRHRRKEDKESRHQKKARHHHRSNSNKKRHTPTTKIHRIQKQETGAVPSAWIRCRKHPSLLWTYLNMKVRFSPRCMVRSSGRIC</sequence>
<feature type="compositionally biased region" description="Low complexity" evidence="2">
    <location>
        <begin position="85"/>
        <end position="99"/>
    </location>
</feature>
<evidence type="ECO:0000313" key="4">
    <source>
        <dbReference type="Proteomes" id="UP000266152"/>
    </source>
</evidence>
<protein>
    <submittedName>
        <fullName evidence="3">Uncharacterized protein</fullName>
    </submittedName>
</protein>
<dbReference type="Proteomes" id="UP000266152">
    <property type="component" value="Unassembled WGS sequence"/>
</dbReference>
<feature type="coiled-coil region" evidence="1">
    <location>
        <begin position="156"/>
        <end position="225"/>
    </location>
</feature>
<feature type="compositionally biased region" description="Basic and acidic residues" evidence="2">
    <location>
        <begin position="305"/>
        <end position="334"/>
    </location>
</feature>
<keyword evidence="1" id="KW-0175">Coiled coil</keyword>
<accession>A0A395SRG4</accession>
<proteinExistence type="predicted"/>
<feature type="region of interest" description="Disordered" evidence="2">
    <location>
        <begin position="513"/>
        <end position="580"/>
    </location>
</feature>
<evidence type="ECO:0000256" key="1">
    <source>
        <dbReference type="SAM" id="Coils"/>
    </source>
</evidence>
<keyword evidence="4" id="KW-1185">Reference proteome</keyword>
<gene>
    <name evidence="3" type="ORF">FSPOR_1267</name>
</gene>
<feature type="compositionally biased region" description="Basic and acidic residues" evidence="2">
    <location>
        <begin position="420"/>
        <end position="446"/>
    </location>
</feature>
<feature type="region of interest" description="Disordered" evidence="2">
    <location>
        <begin position="465"/>
        <end position="498"/>
    </location>
</feature>
<feature type="region of interest" description="Disordered" evidence="2">
    <location>
        <begin position="305"/>
        <end position="339"/>
    </location>
</feature>
<feature type="region of interest" description="Disordered" evidence="2">
    <location>
        <begin position="420"/>
        <end position="449"/>
    </location>
</feature>
<organism evidence="3 4">
    <name type="scientific">Fusarium sporotrichioides</name>
    <dbReference type="NCBI Taxonomy" id="5514"/>
    <lineage>
        <taxon>Eukaryota</taxon>
        <taxon>Fungi</taxon>
        <taxon>Dikarya</taxon>
        <taxon>Ascomycota</taxon>
        <taxon>Pezizomycotina</taxon>
        <taxon>Sordariomycetes</taxon>
        <taxon>Hypocreomycetidae</taxon>
        <taxon>Hypocreales</taxon>
        <taxon>Nectriaceae</taxon>
        <taxon>Fusarium</taxon>
    </lineage>
</organism>
<feature type="compositionally biased region" description="Polar residues" evidence="2">
    <location>
        <begin position="34"/>
        <end position="65"/>
    </location>
</feature>
<feature type="region of interest" description="Disordered" evidence="2">
    <location>
        <begin position="1"/>
        <end position="112"/>
    </location>
</feature>
<feature type="compositionally biased region" description="Basic residues" evidence="2">
    <location>
        <begin position="535"/>
        <end position="580"/>
    </location>
</feature>
<comment type="caution">
    <text evidence="3">The sequence shown here is derived from an EMBL/GenBank/DDBJ whole genome shotgun (WGS) entry which is preliminary data.</text>
</comment>
<reference evidence="3 4" key="1">
    <citation type="journal article" date="2018" name="PLoS Pathog.">
        <title>Evolution of structural diversity of trichothecenes, a family of toxins produced by plant pathogenic and entomopathogenic fungi.</title>
        <authorList>
            <person name="Proctor R.H."/>
            <person name="McCormick S.P."/>
            <person name="Kim H.S."/>
            <person name="Cardoza R.E."/>
            <person name="Stanley A.M."/>
            <person name="Lindo L."/>
            <person name="Kelly A."/>
            <person name="Brown D.W."/>
            <person name="Lee T."/>
            <person name="Vaughan M.M."/>
            <person name="Alexander N.J."/>
            <person name="Busman M."/>
            <person name="Gutierrez S."/>
        </authorList>
    </citation>
    <scope>NUCLEOTIDE SEQUENCE [LARGE SCALE GENOMIC DNA]</scope>
    <source>
        <strain evidence="3 4">NRRL 3299</strain>
    </source>
</reference>
<feature type="compositionally biased region" description="Low complexity" evidence="2">
    <location>
        <begin position="22"/>
        <end position="33"/>
    </location>
</feature>
<dbReference type="EMBL" id="PXOF01000020">
    <property type="protein sequence ID" value="RGP74689.1"/>
    <property type="molecule type" value="Genomic_DNA"/>
</dbReference>
<feature type="compositionally biased region" description="Polar residues" evidence="2">
    <location>
        <begin position="482"/>
        <end position="498"/>
    </location>
</feature>
<evidence type="ECO:0000256" key="2">
    <source>
        <dbReference type="SAM" id="MobiDB-lite"/>
    </source>
</evidence>
<dbReference type="AlphaFoldDB" id="A0A395SRG4"/>
<evidence type="ECO:0000313" key="3">
    <source>
        <dbReference type="EMBL" id="RGP74689.1"/>
    </source>
</evidence>
<name>A0A395SRG4_FUSSP</name>